<evidence type="ECO:0000259" key="1">
    <source>
        <dbReference type="PROSITE" id="PS50887"/>
    </source>
</evidence>
<dbReference type="KEGG" id="psyo:PB01_04195"/>
<dbReference type="SMART" id="SM00267">
    <property type="entry name" value="GGDEF"/>
    <property type="match status" value="1"/>
</dbReference>
<dbReference type="PANTHER" id="PTHR46663:SF2">
    <property type="entry name" value="GGDEF DOMAIN-CONTAINING PROTEIN"/>
    <property type="match status" value="1"/>
</dbReference>
<reference evidence="2 3" key="1">
    <citation type="submission" date="2018-07" db="EMBL/GenBank/DDBJ databases">
        <title>Complete genome sequence of Psychrobacillus sp. PB01, isolated from iceberg, and comparative genome analysis of Psychrobacillus strains.</title>
        <authorList>
            <person name="Lee P.C."/>
        </authorList>
    </citation>
    <scope>NUCLEOTIDE SEQUENCE [LARGE SCALE GENOMIC DNA]</scope>
    <source>
        <strain evidence="2 3">PB01</strain>
    </source>
</reference>
<dbReference type="Proteomes" id="UP000325517">
    <property type="component" value="Chromosome"/>
</dbReference>
<dbReference type="NCBIfam" id="TIGR00254">
    <property type="entry name" value="GGDEF"/>
    <property type="match status" value="1"/>
</dbReference>
<dbReference type="CDD" id="cd01949">
    <property type="entry name" value="GGDEF"/>
    <property type="match status" value="1"/>
</dbReference>
<dbReference type="EMBL" id="CP031223">
    <property type="protein sequence ID" value="QFF98081.1"/>
    <property type="molecule type" value="Genomic_DNA"/>
</dbReference>
<dbReference type="AlphaFoldDB" id="A0A5J6SJL6"/>
<name>A0A5J6SJL6_9BACI</name>
<organism evidence="2 3">
    <name type="scientific">Psychrobacillus glaciei</name>
    <dbReference type="NCBI Taxonomy" id="2283160"/>
    <lineage>
        <taxon>Bacteria</taxon>
        <taxon>Bacillati</taxon>
        <taxon>Bacillota</taxon>
        <taxon>Bacilli</taxon>
        <taxon>Bacillales</taxon>
        <taxon>Bacillaceae</taxon>
        <taxon>Psychrobacillus</taxon>
    </lineage>
</organism>
<feature type="domain" description="GGDEF" evidence="1">
    <location>
        <begin position="35"/>
        <end position="113"/>
    </location>
</feature>
<evidence type="ECO:0000313" key="2">
    <source>
        <dbReference type="EMBL" id="QFF98081.1"/>
    </source>
</evidence>
<dbReference type="InterPro" id="IPR043128">
    <property type="entry name" value="Rev_trsase/Diguanyl_cyclase"/>
</dbReference>
<dbReference type="Pfam" id="PF00990">
    <property type="entry name" value="GGDEF"/>
    <property type="match status" value="1"/>
</dbReference>
<protein>
    <submittedName>
        <fullName evidence="2">GGDEF domain-containing protein</fullName>
    </submittedName>
</protein>
<dbReference type="InterPro" id="IPR029787">
    <property type="entry name" value="Nucleotide_cyclase"/>
</dbReference>
<dbReference type="PANTHER" id="PTHR46663">
    <property type="entry name" value="DIGUANYLATE CYCLASE DGCT-RELATED"/>
    <property type="match status" value="1"/>
</dbReference>
<sequence>MKRLAYIDPLTQLPNRSFFDENLLKNLTSISKSDETLSILFIDLDSFKEINDTFGHDVGDLLLQQVAFILTSCVPESDCVVRLAGDEFIITLPLLDKEKAFKIANTILHELKR</sequence>
<dbReference type="OrthoDB" id="9759607at2"/>
<dbReference type="PROSITE" id="PS50887">
    <property type="entry name" value="GGDEF"/>
    <property type="match status" value="1"/>
</dbReference>
<dbReference type="InterPro" id="IPR000160">
    <property type="entry name" value="GGDEF_dom"/>
</dbReference>
<accession>A0A5J6SJL6</accession>
<proteinExistence type="predicted"/>
<gene>
    <name evidence="2" type="ORF">PB01_04195</name>
</gene>
<dbReference type="Gene3D" id="3.30.70.270">
    <property type="match status" value="1"/>
</dbReference>
<dbReference type="SUPFAM" id="SSF55073">
    <property type="entry name" value="Nucleotide cyclase"/>
    <property type="match status" value="1"/>
</dbReference>
<keyword evidence="3" id="KW-1185">Reference proteome</keyword>
<dbReference type="InterPro" id="IPR052163">
    <property type="entry name" value="DGC-Regulatory_Protein"/>
</dbReference>
<evidence type="ECO:0000313" key="3">
    <source>
        <dbReference type="Proteomes" id="UP000325517"/>
    </source>
</evidence>